<dbReference type="GO" id="GO:0005840">
    <property type="term" value="C:ribosome"/>
    <property type="evidence" value="ECO:0007669"/>
    <property type="project" value="UniProtKB-KW"/>
</dbReference>
<dbReference type="PANTHER" id="PTHR11994">
    <property type="entry name" value="60S RIBOSOMAL PROTEIN L11-RELATED"/>
    <property type="match status" value="1"/>
</dbReference>
<accession>A0A9L0S6X0</accession>
<dbReference type="InterPro" id="IPR022803">
    <property type="entry name" value="Ribosomal_uL5_dom_sf"/>
</dbReference>
<keyword evidence="12" id="KW-1267">Proteomics identification</keyword>
<feature type="domain" description="Large ribosomal subunit protein uL5 N-terminal" evidence="8">
    <location>
        <begin position="66"/>
        <end position="113"/>
    </location>
</feature>
<evidence type="ECO:0000313" key="10">
    <source>
        <dbReference type="Ensembl" id="ENSECAP00000071871.1"/>
    </source>
</evidence>
<sequence length="228" mass="25864">MAQDQGEKENPMRELRIRKLCLNICVGESGDRLTRAAKVLEQLTGQTPVFSKARYTVRSFGIRRNEKIAVHCTVRGAKAEEILEKGLKVLEQLTGQTPVFSKARYTVRSFGIRRNEKIAVHCTVRGAKAEEILEKGLKVREYELRKNNFSDTGNFGFGIQEHIDLGIKYDPSIGIYGLDFYVVLGRPGFSIADKKRRTGCIGAKHRISKEEAMRWFQQKYDGIILPGK</sequence>
<dbReference type="InterPro" id="IPR031309">
    <property type="entry name" value="Ribosomal_uL5_C"/>
</dbReference>
<comment type="subunit">
    <text evidence="6">Component of the large ribosomal subunit (LSU). Part of the 5S RNP complex, which is a LSU subcomplex composed of the 5S RNA, RPL5 and RPL11. Component of a hexameric 5S RNP precursor complex, composed of 5S RNA, RRS1, RPF2/BXDC1, RPL5, RPL11 and HEATR3; this complex acts as a precursor for ribosome assembly. Interacts with PML. Interacts with MDM2 (via its RanBP2-type zinc finger domain); negatively regulates MDM2-mediated TP53 ubiquitination and degradation. Interacts with NOP53; retains RPL11 into the nucleolus.</text>
</comment>
<evidence type="ECO:0000256" key="5">
    <source>
        <dbReference type="ARBA" id="ARBA00035322"/>
    </source>
</evidence>
<evidence type="ECO:0000256" key="4">
    <source>
        <dbReference type="ARBA" id="ARBA00035245"/>
    </source>
</evidence>
<comment type="similarity">
    <text evidence="1 7">Belongs to the universal ribosomal protein uL5 family.</text>
</comment>
<evidence type="ECO:0000259" key="9">
    <source>
        <dbReference type="Pfam" id="PF00673"/>
    </source>
</evidence>
<dbReference type="AlphaFoldDB" id="A0A9L0S6X0"/>
<dbReference type="GO" id="GO:0006412">
    <property type="term" value="P:translation"/>
    <property type="evidence" value="ECO:0007669"/>
    <property type="project" value="InterPro"/>
</dbReference>
<evidence type="ECO:0000313" key="11">
    <source>
        <dbReference type="Proteomes" id="UP000002281"/>
    </source>
</evidence>
<dbReference type="GeneTree" id="ENSGT00390000002428"/>
<dbReference type="PROSITE" id="PS00358">
    <property type="entry name" value="RIBOSOMAL_L5"/>
    <property type="match status" value="2"/>
</dbReference>
<keyword evidence="2 7" id="KW-0689">Ribosomal protein</keyword>
<evidence type="ECO:0000256" key="7">
    <source>
        <dbReference type="RuleBase" id="RU003930"/>
    </source>
</evidence>
<dbReference type="InterPro" id="IPR002132">
    <property type="entry name" value="Ribosomal_uL5"/>
</dbReference>
<dbReference type="PIRSF" id="PIRSF002161">
    <property type="entry name" value="Ribosomal_L5"/>
    <property type="match status" value="1"/>
</dbReference>
<feature type="domain" description="Large ribosomal subunit protein uL5 C-terminal" evidence="9">
    <location>
        <begin position="117"/>
        <end position="215"/>
    </location>
</feature>
<dbReference type="Pfam" id="PF00673">
    <property type="entry name" value="Ribosomal_L5_C"/>
    <property type="match status" value="1"/>
</dbReference>
<evidence type="ECO:0000256" key="1">
    <source>
        <dbReference type="ARBA" id="ARBA00008553"/>
    </source>
</evidence>
<evidence type="ECO:0000259" key="8">
    <source>
        <dbReference type="Pfam" id="PF00281"/>
    </source>
</evidence>
<keyword evidence="3 7" id="KW-0687">Ribonucleoprotein</keyword>
<dbReference type="Ensembl" id="ENSECAT00000113246.1">
    <property type="protein sequence ID" value="ENSECAP00000071871.1"/>
    <property type="gene ID" value="ENSECAG00000033631.3"/>
</dbReference>
<dbReference type="FunFam" id="3.30.1440.10:FF:000002">
    <property type="entry name" value="60S ribosomal protein L11"/>
    <property type="match status" value="1"/>
</dbReference>
<reference evidence="10 11" key="1">
    <citation type="journal article" date="2009" name="Science">
        <title>Genome sequence, comparative analysis, and population genetics of the domestic horse.</title>
        <authorList>
            <consortium name="Broad Institute Genome Sequencing Platform"/>
            <consortium name="Broad Institute Whole Genome Assembly Team"/>
            <person name="Wade C.M."/>
            <person name="Giulotto E."/>
            <person name="Sigurdsson S."/>
            <person name="Zoli M."/>
            <person name="Gnerre S."/>
            <person name="Imsland F."/>
            <person name="Lear T.L."/>
            <person name="Adelson D.L."/>
            <person name="Bailey E."/>
            <person name="Bellone R.R."/>
            <person name="Bloecker H."/>
            <person name="Distl O."/>
            <person name="Edgar R.C."/>
            <person name="Garber M."/>
            <person name="Leeb T."/>
            <person name="Mauceli E."/>
            <person name="MacLeod J.N."/>
            <person name="Penedo M.C.T."/>
            <person name="Raison J.M."/>
            <person name="Sharpe T."/>
            <person name="Vogel J."/>
            <person name="Andersson L."/>
            <person name="Antczak D.F."/>
            <person name="Biagi T."/>
            <person name="Binns M.M."/>
            <person name="Chowdhary B.P."/>
            <person name="Coleman S.J."/>
            <person name="Della Valle G."/>
            <person name="Fryc S."/>
            <person name="Guerin G."/>
            <person name="Hasegawa T."/>
            <person name="Hill E.W."/>
            <person name="Jurka J."/>
            <person name="Kiialainen A."/>
            <person name="Lindgren G."/>
            <person name="Liu J."/>
            <person name="Magnani E."/>
            <person name="Mickelson J.R."/>
            <person name="Murray J."/>
            <person name="Nergadze S.G."/>
            <person name="Onofrio R."/>
            <person name="Pedroni S."/>
            <person name="Piras M.F."/>
            <person name="Raudsepp T."/>
            <person name="Rocchi M."/>
            <person name="Roeed K.H."/>
            <person name="Ryder O.A."/>
            <person name="Searle S."/>
            <person name="Skow L."/>
            <person name="Swinburne J.E."/>
            <person name="Syvaenen A.C."/>
            <person name="Tozaki T."/>
            <person name="Valberg S.J."/>
            <person name="Vaudin M."/>
            <person name="White J.R."/>
            <person name="Zody M.C."/>
            <person name="Lander E.S."/>
            <person name="Lindblad-Toh K."/>
        </authorList>
    </citation>
    <scope>NUCLEOTIDE SEQUENCE [LARGE SCALE GENOMIC DNA]</scope>
    <source>
        <strain evidence="10 11">Thoroughbred</strain>
    </source>
</reference>
<evidence type="ECO:0000256" key="3">
    <source>
        <dbReference type="ARBA" id="ARBA00023274"/>
    </source>
</evidence>
<name>A0A9L0S6X0_HORSE</name>
<dbReference type="SUPFAM" id="SSF55282">
    <property type="entry name" value="RL5-like"/>
    <property type="match status" value="2"/>
</dbReference>
<organism evidence="10 11">
    <name type="scientific">Equus caballus</name>
    <name type="common">Horse</name>
    <dbReference type="NCBI Taxonomy" id="9796"/>
    <lineage>
        <taxon>Eukaryota</taxon>
        <taxon>Metazoa</taxon>
        <taxon>Chordata</taxon>
        <taxon>Craniata</taxon>
        <taxon>Vertebrata</taxon>
        <taxon>Euteleostomi</taxon>
        <taxon>Mammalia</taxon>
        <taxon>Eutheria</taxon>
        <taxon>Laurasiatheria</taxon>
        <taxon>Perissodactyla</taxon>
        <taxon>Equidae</taxon>
        <taxon>Equus</taxon>
    </lineage>
</organism>
<dbReference type="GO" id="GO:1990904">
    <property type="term" value="C:ribonucleoprotein complex"/>
    <property type="evidence" value="ECO:0007669"/>
    <property type="project" value="UniProtKB-KW"/>
</dbReference>
<dbReference type="InterPro" id="IPR020929">
    <property type="entry name" value="Ribosomal_uL5_CS"/>
</dbReference>
<dbReference type="InterPro" id="IPR031310">
    <property type="entry name" value="Ribosomal_uL5_N"/>
</dbReference>
<feature type="domain" description="Large ribosomal subunit protein uL5 N-terminal" evidence="8">
    <location>
        <begin position="10"/>
        <end position="63"/>
    </location>
</feature>
<dbReference type="Gene3D" id="3.30.1440.10">
    <property type="match status" value="2"/>
</dbReference>
<dbReference type="GO" id="GO:0003735">
    <property type="term" value="F:structural constituent of ribosome"/>
    <property type="evidence" value="ECO:0007669"/>
    <property type="project" value="InterPro"/>
</dbReference>
<protein>
    <recommendedName>
        <fullName evidence="4">Large ribosomal subunit protein uL5</fullName>
    </recommendedName>
    <alternativeName>
        <fullName evidence="5">60S ribosomal protein L11</fullName>
    </alternativeName>
</protein>
<proteinExistence type="evidence at protein level"/>
<evidence type="ECO:0007829" key="12">
    <source>
        <dbReference type="PeptideAtlas" id="A0A9L0S6X0"/>
    </source>
</evidence>
<dbReference type="Proteomes" id="UP000002281">
    <property type="component" value="Chromosome 2"/>
</dbReference>
<reference evidence="10" key="3">
    <citation type="submission" date="2025-09" db="UniProtKB">
        <authorList>
            <consortium name="Ensembl"/>
        </authorList>
    </citation>
    <scope>IDENTIFICATION</scope>
    <source>
        <strain evidence="10">Thoroughbred</strain>
    </source>
</reference>
<keyword evidence="11" id="KW-1185">Reference proteome</keyword>
<dbReference type="Pfam" id="PF00281">
    <property type="entry name" value="Ribosomal_L5"/>
    <property type="match status" value="2"/>
</dbReference>
<evidence type="ECO:0000256" key="6">
    <source>
        <dbReference type="ARBA" id="ARBA00049997"/>
    </source>
</evidence>
<evidence type="ECO:0000256" key="2">
    <source>
        <dbReference type="ARBA" id="ARBA00022980"/>
    </source>
</evidence>
<reference evidence="10" key="2">
    <citation type="submission" date="2025-08" db="UniProtKB">
        <authorList>
            <consortium name="Ensembl"/>
        </authorList>
    </citation>
    <scope>IDENTIFICATION</scope>
    <source>
        <strain evidence="10">Thoroughbred</strain>
    </source>
</reference>